<dbReference type="PIRSF" id="PIRSF006060">
    <property type="entry name" value="AA_transporter"/>
    <property type="match status" value="1"/>
</dbReference>
<keyword evidence="4 6" id="KW-1133">Transmembrane helix</keyword>
<sequence length="471" mass="51434">MSDIPPHDPLPSDESTAGYQRSMKMRHVVMLSLGGVIGTGLFMSSGATVGQAGPIGAILAYVIGGFVAYLVMMSLGELAVHMPETGAFSAYATRYIGPATGYTVAWLYWMTWTVALGAELTTSGQLMQQWFPGIPVWHWSLLFGVAITLMNIFTTRLFAESEFWLSLLKVIIVVVFLMVGMAAITGLIHPSQSVVSPGLHQLVKDGIFPNGLMPVLSSLLIVTFAFSGTELIGIAAGETANPSKTVPKAIRMTLWRLIIFFVGAIFVIATLLPYKQAGLTDSPFVMVFQNIGIPYTDHIMRFVILTAMLSAASSGLYASSRMLWTVSQHRMLPRFFSWQTAKGIPLVAIMFSMLGGLPALLTKYYPTGTVYIALTSLAAFAVVAVWMSISVSHIMFRRSLAREGKSSHSLEYRSPGYPWVPAISFLACVAAFLGMAFDPIQRPSLYCGLSFTALCYLSYYTVRCFRKCKSI</sequence>
<dbReference type="PANTHER" id="PTHR43495:SF5">
    <property type="entry name" value="GAMMA-AMINOBUTYRIC ACID PERMEASE"/>
    <property type="match status" value="1"/>
</dbReference>
<dbReference type="EMBL" id="AP018933">
    <property type="protein sequence ID" value="BBG29043.1"/>
    <property type="molecule type" value="Genomic_DNA"/>
</dbReference>
<reference evidence="8 9" key="1">
    <citation type="submission" date="2018-09" db="EMBL/GenBank/DDBJ databases">
        <title>Zymobacter palmae IAM14233 (=T109) whole genome analysis.</title>
        <authorList>
            <person name="Yanase H."/>
        </authorList>
    </citation>
    <scope>NUCLEOTIDE SEQUENCE [LARGE SCALE GENOMIC DNA]</scope>
    <source>
        <strain evidence="8 9">IAM14233</strain>
    </source>
</reference>
<keyword evidence="3 6" id="KW-0812">Transmembrane</keyword>
<evidence type="ECO:0000256" key="2">
    <source>
        <dbReference type="ARBA" id="ARBA00022448"/>
    </source>
</evidence>
<comment type="subcellular location">
    <subcellularLocation>
        <location evidence="1">Membrane</location>
        <topology evidence="1">Multi-pass membrane protein</topology>
    </subcellularLocation>
</comment>
<dbReference type="InterPro" id="IPR004841">
    <property type="entry name" value="AA-permease/SLC12A_dom"/>
</dbReference>
<dbReference type="OrthoDB" id="5297508at2"/>
<keyword evidence="2" id="KW-0813">Transport</keyword>
<proteinExistence type="predicted"/>
<evidence type="ECO:0000256" key="4">
    <source>
        <dbReference type="ARBA" id="ARBA00022989"/>
    </source>
</evidence>
<dbReference type="Proteomes" id="UP000267342">
    <property type="component" value="Chromosome"/>
</dbReference>
<dbReference type="GO" id="GO:0006865">
    <property type="term" value="P:amino acid transport"/>
    <property type="evidence" value="ECO:0007669"/>
    <property type="project" value="InterPro"/>
</dbReference>
<gene>
    <name evidence="8" type="ORF">ZBT109_0245</name>
</gene>
<feature type="transmembrane region" description="Helical" evidence="6">
    <location>
        <begin position="371"/>
        <end position="396"/>
    </location>
</feature>
<feature type="transmembrane region" description="Helical" evidence="6">
    <location>
        <begin position="254"/>
        <end position="274"/>
    </location>
</feature>
<evidence type="ECO:0000313" key="9">
    <source>
        <dbReference type="Proteomes" id="UP000267342"/>
    </source>
</evidence>
<feature type="domain" description="Amino acid permease/ SLC12A" evidence="7">
    <location>
        <begin position="27"/>
        <end position="459"/>
    </location>
</feature>
<evidence type="ECO:0000259" key="7">
    <source>
        <dbReference type="Pfam" id="PF00324"/>
    </source>
</evidence>
<evidence type="ECO:0000256" key="1">
    <source>
        <dbReference type="ARBA" id="ARBA00004141"/>
    </source>
</evidence>
<dbReference type="InterPro" id="IPR004840">
    <property type="entry name" value="Amino_acid_permease_CS"/>
</dbReference>
<feature type="transmembrane region" description="Helical" evidence="6">
    <location>
        <begin position="136"/>
        <end position="158"/>
    </location>
</feature>
<feature type="transmembrane region" description="Helical" evidence="6">
    <location>
        <begin position="170"/>
        <end position="191"/>
    </location>
</feature>
<evidence type="ECO:0000256" key="3">
    <source>
        <dbReference type="ARBA" id="ARBA00022692"/>
    </source>
</evidence>
<organism evidence="8 9">
    <name type="scientific">Zymobacter palmae</name>
    <dbReference type="NCBI Taxonomy" id="33074"/>
    <lineage>
        <taxon>Bacteria</taxon>
        <taxon>Pseudomonadati</taxon>
        <taxon>Pseudomonadota</taxon>
        <taxon>Gammaproteobacteria</taxon>
        <taxon>Oceanospirillales</taxon>
        <taxon>Halomonadaceae</taxon>
        <taxon>Zymobacter group</taxon>
        <taxon>Zymobacter</taxon>
    </lineage>
</organism>
<feature type="transmembrane region" description="Helical" evidence="6">
    <location>
        <begin position="443"/>
        <end position="462"/>
    </location>
</feature>
<dbReference type="RefSeq" id="WP_051523891.1">
    <property type="nucleotide sequence ID" value="NZ_AP018933.1"/>
</dbReference>
<evidence type="ECO:0000256" key="5">
    <source>
        <dbReference type="ARBA" id="ARBA00023136"/>
    </source>
</evidence>
<dbReference type="GO" id="GO:0016020">
    <property type="term" value="C:membrane"/>
    <property type="evidence" value="ECO:0007669"/>
    <property type="project" value="UniProtKB-SubCell"/>
</dbReference>
<evidence type="ECO:0000256" key="6">
    <source>
        <dbReference type="SAM" id="Phobius"/>
    </source>
</evidence>
<keyword evidence="5 6" id="KW-0472">Membrane</keyword>
<evidence type="ECO:0000313" key="8">
    <source>
        <dbReference type="EMBL" id="BBG29043.1"/>
    </source>
</evidence>
<feature type="transmembrane region" description="Helical" evidence="6">
    <location>
        <begin position="28"/>
        <end position="49"/>
    </location>
</feature>
<dbReference type="Pfam" id="PF00324">
    <property type="entry name" value="AA_permease"/>
    <property type="match status" value="1"/>
</dbReference>
<protein>
    <submittedName>
        <fullName evidence="8">Amino acid transporters</fullName>
    </submittedName>
</protein>
<dbReference type="KEGG" id="zpl:ZBT109_0245"/>
<keyword evidence="9" id="KW-1185">Reference proteome</keyword>
<dbReference type="PANTHER" id="PTHR43495">
    <property type="entry name" value="GABA PERMEASE"/>
    <property type="match status" value="1"/>
</dbReference>
<feature type="transmembrane region" description="Helical" evidence="6">
    <location>
        <begin position="95"/>
        <end position="116"/>
    </location>
</feature>
<dbReference type="Gene3D" id="1.20.1740.10">
    <property type="entry name" value="Amino acid/polyamine transporter I"/>
    <property type="match status" value="1"/>
</dbReference>
<dbReference type="STRING" id="1123510.GCA_000620025_02365"/>
<accession>A0A348HBP1</accession>
<feature type="transmembrane region" description="Helical" evidence="6">
    <location>
        <begin position="302"/>
        <end position="324"/>
    </location>
</feature>
<feature type="transmembrane region" description="Helical" evidence="6">
    <location>
        <begin position="417"/>
        <end position="437"/>
    </location>
</feature>
<dbReference type="AlphaFoldDB" id="A0A348HBP1"/>
<feature type="transmembrane region" description="Helical" evidence="6">
    <location>
        <begin position="211"/>
        <end position="233"/>
    </location>
</feature>
<feature type="transmembrane region" description="Helical" evidence="6">
    <location>
        <begin position="344"/>
        <end position="365"/>
    </location>
</feature>
<feature type="transmembrane region" description="Helical" evidence="6">
    <location>
        <begin position="55"/>
        <end position="75"/>
    </location>
</feature>
<dbReference type="PROSITE" id="PS00218">
    <property type="entry name" value="AMINO_ACID_PERMEASE_1"/>
    <property type="match status" value="1"/>
</dbReference>
<dbReference type="FunFam" id="1.20.1740.10:FF:000001">
    <property type="entry name" value="Amino acid permease"/>
    <property type="match status" value="1"/>
</dbReference>
<name>A0A348HBP1_9GAMM</name>
<dbReference type="GO" id="GO:0055085">
    <property type="term" value="P:transmembrane transport"/>
    <property type="evidence" value="ECO:0007669"/>
    <property type="project" value="InterPro"/>
</dbReference>